<keyword evidence="1" id="KW-1133">Transmembrane helix</keyword>
<keyword evidence="1" id="KW-0812">Transmembrane</keyword>
<gene>
    <name evidence="2" type="ORF">CAAN4_F04368</name>
</gene>
<name>A0ABP0EHI2_9ASCO</name>
<keyword evidence="1" id="KW-0472">Membrane</keyword>
<accession>A0ABP0EHI2</accession>
<protein>
    <recommendedName>
        <fullName evidence="4">Gustatory receptor</fullName>
    </recommendedName>
</protein>
<evidence type="ECO:0000313" key="2">
    <source>
        <dbReference type="EMBL" id="CAK7911861.1"/>
    </source>
</evidence>
<reference evidence="2 3" key="1">
    <citation type="submission" date="2024-01" db="EMBL/GenBank/DDBJ databases">
        <authorList>
            <consortium name="Genoscope - CEA"/>
            <person name="William W."/>
        </authorList>
    </citation>
    <scope>NUCLEOTIDE SEQUENCE [LARGE SCALE GENOMIC DNA]</scope>
    <source>
        <strain evidence="2 3">29B2s-10</strain>
    </source>
</reference>
<feature type="transmembrane region" description="Helical" evidence="1">
    <location>
        <begin position="46"/>
        <end position="65"/>
    </location>
</feature>
<feature type="transmembrane region" description="Helical" evidence="1">
    <location>
        <begin position="6"/>
        <end position="25"/>
    </location>
</feature>
<feature type="transmembrane region" description="Helical" evidence="1">
    <location>
        <begin position="208"/>
        <end position="226"/>
    </location>
</feature>
<evidence type="ECO:0000313" key="3">
    <source>
        <dbReference type="Proteomes" id="UP001497600"/>
    </source>
</evidence>
<organism evidence="2 3">
    <name type="scientific">[Candida] anglica</name>
    <dbReference type="NCBI Taxonomy" id="148631"/>
    <lineage>
        <taxon>Eukaryota</taxon>
        <taxon>Fungi</taxon>
        <taxon>Dikarya</taxon>
        <taxon>Ascomycota</taxon>
        <taxon>Saccharomycotina</taxon>
        <taxon>Pichiomycetes</taxon>
        <taxon>Debaryomycetaceae</taxon>
        <taxon>Kurtzmaniella</taxon>
    </lineage>
</organism>
<sequence>MDRTFLVDTIVSYGLTAVAGWYYLFRYRNSKHILGVSDDMHYFTMSVITLAMWNEVLTIITSIAVSRPPSGETKSRIHYDLSFVFVTCISLWLYRAFSRTILMVVEYAYFLSQQKRDPYPKHQKGHRKTVSFNEKTLKYLYSDTNLSISDCSIPINPFHTSYLKRILRYCLVVGLIFCACVILIPSSLLGASTITIYENNQFHIKTDHILVALVGEYIIFSIHRFYQVMNHPQLTAFPKWTYIATSFTWLYACIVLISSLSCMVLFNDGLIIFNQIITNSSIQYESPSIFTSLFVDFILHSVTCDPEDFSQCENMAAKVDWIMTKLASSWLVLNFICFVALPLLIWVMVIEMKVLRNKEMKIDV</sequence>
<dbReference type="EMBL" id="OZ004258">
    <property type="protein sequence ID" value="CAK7911861.1"/>
    <property type="molecule type" value="Genomic_DNA"/>
</dbReference>
<evidence type="ECO:0000256" key="1">
    <source>
        <dbReference type="SAM" id="Phobius"/>
    </source>
</evidence>
<dbReference type="Proteomes" id="UP001497600">
    <property type="component" value="Chromosome F"/>
</dbReference>
<feature type="transmembrane region" description="Helical" evidence="1">
    <location>
        <begin position="247"/>
        <end position="266"/>
    </location>
</feature>
<feature type="transmembrane region" description="Helical" evidence="1">
    <location>
        <begin position="77"/>
        <end position="94"/>
    </location>
</feature>
<keyword evidence="3" id="KW-1185">Reference proteome</keyword>
<proteinExistence type="predicted"/>
<feature type="transmembrane region" description="Helical" evidence="1">
    <location>
        <begin position="166"/>
        <end position="188"/>
    </location>
</feature>
<evidence type="ECO:0008006" key="4">
    <source>
        <dbReference type="Google" id="ProtNLM"/>
    </source>
</evidence>
<feature type="transmembrane region" description="Helical" evidence="1">
    <location>
        <begin position="330"/>
        <end position="350"/>
    </location>
</feature>